<organism evidence="1">
    <name type="scientific">human gut metagenome</name>
    <dbReference type="NCBI Taxonomy" id="408170"/>
    <lineage>
        <taxon>unclassified sequences</taxon>
        <taxon>metagenomes</taxon>
        <taxon>organismal metagenomes</taxon>
    </lineage>
</organism>
<protein>
    <submittedName>
        <fullName evidence="1">Uncharacterized protein</fullName>
    </submittedName>
</protein>
<dbReference type="AlphaFoldDB" id="W1YKR4"/>
<gene>
    <name evidence="1" type="ORF">Q604_UNBC02926G0001</name>
</gene>
<comment type="caution">
    <text evidence="1">The sequence shown here is derived from an EMBL/GenBank/DDBJ whole genome shotgun (WGS) entry which is preliminary data.</text>
</comment>
<accession>W1YKR4</accession>
<sequence>MARLELLFVNVKHGGIGRHVINN</sequence>
<proteinExistence type="predicted"/>
<reference evidence="1" key="1">
    <citation type="submission" date="2013-12" db="EMBL/GenBank/DDBJ databases">
        <title>A Varibaculum cambriense genome reconstructed from a premature infant gut community with otherwise low bacterial novelty that shifts toward anaerobic metabolism during the third week of life.</title>
        <authorList>
            <person name="Brown C.T."/>
            <person name="Sharon I."/>
            <person name="Thomas B.C."/>
            <person name="Castelle C.J."/>
            <person name="Morowitz M.J."/>
            <person name="Banfield J.F."/>
        </authorList>
    </citation>
    <scope>NUCLEOTIDE SEQUENCE</scope>
</reference>
<evidence type="ECO:0000313" key="1">
    <source>
        <dbReference type="EMBL" id="ETJ43082.1"/>
    </source>
</evidence>
<feature type="non-terminal residue" evidence="1">
    <location>
        <position position="23"/>
    </location>
</feature>
<name>W1YKR4_9ZZZZ</name>
<dbReference type="EMBL" id="AZMM01002926">
    <property type="protein sequence ID" value="ETJ43082.1"/>
    <property type="molecule type" value="Genomic_DNA"/>
</dbReference>